<keyword evidence="2" id="KW-0238">DNA-binding</keyword>
<dbReference type="InterPro" id="IPR009057">
    <property type="entry name" value="Homeodomain-like_sf"/>
</dbReference>
<name>A0ABR5A5W6_9BACL</name>
<dbReference type="InterPro" id="IPR047640">
    <property type="entry name" value="RpiR-like"/>
</dbReference>
<dbReference type="InterPro" id="IPR036388">
    <property type="entry name" value="WH-like_DNA-bd_sf"/>
</dbReference>
<dbReference type="Pfam" id="PF01380">
    <property type="entry name" value="SIS"/>
    <property type="match status" value="1"/>
</dbReference>
<dbReference type="PANTHER" id="PTHR30514:SF1">
    <property type="entry name" value="HTH-TYPE TRANSCRIPTIONAL REGULATOR HEXR-RELATED"/>
    <property type="match status" value="1"/>
</dbReference>
<feature type="domain" description="HTH rpiR-type" evidence="4">
    <location>
        <begin position="3"/>
        <end position="79"/>
    </location>
</feature>
<dbReference type="Gene3D" id="1.10.10.10">
    <property type="entry name" value="Winged helix-like DNA-binding domain superfamily/Winged helix DNA-binding domain"/>
    <property type="match status" value="1"/>
</dbReference>
<sequence>MLKGGLISIKEGLSTLKPTERKAAEYILSKPEQIVKYSVQRLAGEAGVSEATIIRLSRSLNYKGFQELKLRIAGDLVHSEQTPSTYQEIQVGGSTDSLIRSISYNNMLSIEDTLSVLSDEEVEKAIRVMTSARKIALFGVGASAVIAEDFRQKLSRINRWCEAAFGFDGQATLAANMIESDVAFGISYSGETRDIIDSLSIAKANGATVVSLTKFSNNPVSAQADIHLFTSSLEQSIRSGAMASRIAQLNVIDILYVGIAGSHYEESIDSLDRTRKAVRISKSNV</sequence>
<accession>A0ABR5A5W6</accession>
<dbReference type="InterPro" id="IPR001347">
    <property type="entry name" value="SIS_dom"/>
</dbReference>
<evidence type="ECO:0000256" key="1">
    <source>
        <dbReference type="ARBA" id="ARBA00023015"/>
    </source>
</evidence>
<dbReference type="InterPro" id="IPR035472">
    <property type="entry name" value="RpiR-like_SIS"/>
</dbReference>
<dbReference type="InterPro" id="IPR046348">
    <property type="entry name" value="SIS_dom_sf"/>
</dbReference>
<dbReference type="PROSITE" id="PS51071">
    <property type="entry name" value="HTH_RPIR"/>
    <property type="match status" value="1"/>
</dbReference>
<dbReference type="Proteomes" id="UP000054526">
    <property type="component" value="Unassembled WGS sequence"/>
</dbReference>
<dbReference type="InterPro" id="IPR000281">
    <property type="entry name" value="HTH_RpiR"/>
</dbReference>
<evidence type="ECO:0000259" key="4">
    <source>
        <dbReference type="PROSITE" id="PS51071"/>
    </source>
</evidence>
<dbReference type="PANTHER" id="PTHR30514">
    <property type="entry name" value="GLUCOKINASE"/>
    <property type="match status" value="1"/>
</dbReference>
<evidence type="ECO:0000256" key="2">
    <source>
        <dbReference type="ARBA" id="ARBA00023125"/>
    </source>
</evidence>
<gene>
    <name evidence="6" type="ORF">SD71_12010</name>
</gene>
<keyword evidence="7" id="KW-1185">Reference proteome</keyword>
<dbReference type="Pfam" id="PF01418">
    <property type="entry name" value="HTH_6"/>
    <property type="match status" value="1"/>
</dbReference>
<evidence type="ECO:0000313" key="7">
    <source>
        <dbReference type="Proteomes" id="UP000054526"/>
    </source>
</evidence>
<dbReference type="SUPFAM" id="SSF46689">
    <property type="entry name" value="Homeodomain-like"/>
    <property type="match status" value="1"/>
</dbReference>
<evidence type="ECO:0000256" key="3">
    <source>
        <dbReference type="ARBA" id="ARBA00023163"/>
    </source>
</evidence>
<dbReference type="RefSeq" id="WP_041063061.1">
    <property type="nucleotide sequence ID" value="NZ_JXAL01000016.1"/>
</dbReference>
<evidence type="ECO:0000259" key="5">
    <source>
        <dbReference type="PROSITE" id="PS51464"/>
    </source>
</evidence>
<organism evidence="6 7">
    <name type="scientific">Cohnella kolymensis</name>
    <dbReference type="NCBI Taxonomy" id="1590652"/>
    <lineage>
        <taxon>Bacteria</taxon>
        <taxon>Bacillati</taxon>
        <taxon>Bacillota</taxon>
        <taxon>Bacilli</taxon>
        <taxon>Bacillales</taxon>
        <taxon>Paenibacillaceae</taxon>
        <taxon>Cohnella</taxon>
    </lineage>
</organism>
<keyword evidence="3" id="KW-0804">Transcription</keyword>
<proteinExistence type="predicted"/>
<keyword evidence="1" id="KW-0805">Transcription regulation</keyword>
<dbReference type="CDD" id="cd05013">
    <property type="entry name" value="SIS_RpiR"/>
    <property type="match status" value="1"/>
</dbReference>
<reference evidence="6 7" key="1">
    <citation type="submission" date="2014-12" db="EMBL/GenBank/DDBJ databases">
        <title>Draft genome sequence of Cohnella kolymensis strain B-2846.</title>
        <authorList>
            <person name="Karlyshev A.V."/>
            <person name="Kudryashova E.B."/>
        </authorList>
    </citation>
    <scope>NUCLEOTIDE SEQUENCE [LARGE SCALE GENOMIC DNA]</scope>
    <source>
        <strain evidence="6 7">VKM B-2846</strain>
    </source>
</reference>
<dbReference type="SUPFAM" id="SSF53697">
    <property type="entry name" value="SIS domain"/>
    <property type="match status" value="1"/>
</dbReference>
<feature type="domain" description="SIS" evidence="5">
    <location>
        <begin position="125"/>
        <end position="265"/>
    </location>
</feature>
<dbReference type="EMBL" id="JXAL01000016">
    <property type="protein sequence ID" value="KIL36033.1"/>
    <property type="molecule type" value="Genomic_DNA"/>
</dbReference>
<dbReference type="Gene3D" id="3.40.50.10490">
    <property type="entry name" value="Glucose-6-phosphate isomerase like protein, domain 1"/>
    <property type="match status" value="1"/>
</dbReference>
<evidence type="ECO:0000313" key="6">
    <source>
        <dbReference type="EMBL" id="KIL36033.1"/>
    </source>
</evidence>
<protein>
    <submittedName>
        <fullName evidence="6">RpiR family transcriptional regulator</fullName>
    </submittedName>
</protein>
<dbReference type="PROSITE" id="PS51464">
    <property type="entry name" value="SIS"/>
    <property type="match status" value="1"/>
</dbReference>
<comment type="caution">
    <text evidence="6">The sequence shown here is derived from an EMBL/GenBank/DDBJ whole genome shotgun (WGS) entry which is preliminary data.</text>
</comment>